<protein>
    <submittedName>
        <fullName evidence="1">Tautomerase-like protein</fullName>
    </submittedName>
</protein>
<name>A0A4R6QDX9_9BURK</name>
<evidence type="ECO:0000313" key="2">
    <source>
        <dbReference type="Proteomes" id="UP000295361"/>
    </source>
</evidence>
<dbReference type="InterPro" id="IPR014347">
    <property type="entry name" value="Tautomerase/MIF_sf"/>
</dbReference>
<sequence>MQAVQGALVTAFGVEPTDTNIILMAHPSHRFMCPPDRDDPERYTNITVVGHASRSVEAKRHFYTAVVDNLEALGIPRNCSLIQLHELPPEDIAIRGGHPMCDFPAMIVAAQPQQ</sequence>
<dbReference type="InterPro" id="IPR037479">
    <property type="entry name" value="Tauto_MSAD"/>
</dbReference>
<keyword evidence="2" id="KW-1185">Reference proteome</keyword>
<reference evidence="1 2" key="1">
    <citation type="submission" date="2019-03" db="EMBL/GenBank/DDBJ databases">
        <title>Genomic Encyclopedia of Type Strains, Phase IV (KMG-IV): sequencing the most valuable type-strain genomes for metagenomic binning, comparative biology and taxonomic classification.</title>
        <authorList>
            <person name="Goeker M."/>
        </authorList>
    </citation>
    <scope>NUCLEOTIDE SEQUENCE [LARGE SCALE GENOMIC DNA]</scope>
    <source>
        <strain evidence="1 2">DSM 16998</strain>
    </source>
</reference>
<dbReference type="Proteomes" id="UP000295361">
    <property type="component" value="Unassembled WGS sequence"/>
</dbReference>
<comment type="caution">
    <text evidence="1">The sequence shown here is derived from an EMBL/GenBank/DDBJ whole genome shotgun (WGS) entry which is preliminary data.</text>
</comment>
<dbReference type="SUPFAM" id="SSF55331">
    <property type="entry name" value="Tautomerase/MIF"/>
    <property type="match status" value="1"/>
</dbReference>
<dbReference type="Gene3D" id="3.30.429.10">
    <property type="entry name" value="Macrophage Migration Inhibitory Factor"/>
    <property type="match status" value="1"/>
</dbReference>
<dbReference type="InParanoid" id="A0A4R6QDX9"/>
<gene>
    <name evidence="1" type="ORF">DES47_11516</name>
</gene>
<organism evidence="1 2">
    <name type="scientific">Roseateles toxinivorans</name>
    <dbReference type="NCBI Taxonomy" id="270368"/>
    <lineage>
        <taxon>Bacteria</taxon>
        <taxon>Pseudomonadati</taxon>
        <taxon>Pseudomonadota</taxon>
        <taxon>Betaproteobacteria</taxon>
        <taxon>Burkholderiales</taxon>
        <taxon>Sphaerotilaceae</taxon>
        <taxon>Roseateles</taxon>
    </lineage>
</organism>
<dbReference type="Pfam" id="PF14552">
    <property type="entry name" value="Tautomerase_2"/>
    <property type="match status" value="1"/>
</dbReference>
<proteinExistence type="predicted"/>
<dbReference type="EMBL" id="SNXS01000015">
    <property type="protein sequence ID" value="TDP60595.1"/>
    <property type="molecule type" value="Genomic_DNA"/>
</dbReference>
<dbReference type="RefSeq" id="WP_208115135.1">
    <property type="nucleotide sequence ID" value="NZ_SNXS01000015.1"/>
</dbReference>
<accession>A0A4R6QDX9</accession>
<evidence type="ECO:0000313" key="1">
    <source>
        <dbReference type="EMBL" id="TDP60595.1"/>
    </source>
</evidence>
<dbReference type="AlphaFoldDB" id="A0A4R6QDX9"/>